<organism evidence="3 4">
    <name type="scientific">Escherichia coli</name>
    <dbReference type="NCBI Taxonomy" id="562"/>
    <lineage>
        <taxon>Bacteria</taxon>
        <taxon>Pseudomonadati</taxon>
        <taxon>Pseudomonadota</taxon>
        <taxon>Gammaproteobacteria</taxon>
        <taxon>Enterobacterales</taxon>
        <taxon>Enterobacteriaceae</taxon>
        <taxon>Escherichia</taxon>
    </lineage>
</organism>
<keyword evidence="2" id="KW-0732">Signal</keyword>
<sequence>MKGVFKMQKTKNFLLKVKVLAFSFFASVMASTPMSAFAAGGISGAEGGISTAQTAIYSLLGAGAAVYLLIKGFMLKINKIGWNDLFMAMVTCAVVAGLPALAVWFWISAATNKKHADEGRASGLIKKQGGYYGRR</sequence>
<protein>
    <submittedName>
        <fullName evidence="3">Conjugal transfer protein TraC</fullName>
    </submittedName>
</protein>
<feature type="chain" id="PRO_5017002933" evidence="2">
    <location>
        <begin position="39"/>
        <end position="135"/>
    </location>
</feature>
<proteinExistence type="predicted"/>
<dbReference type="EMBL" id="UGED01000009">
    <property type="protein sequence ID" value="STL59701.1"/>
    <property type="molecule type" value="Genomic_DNA"/>
</dbReference>
<feature type="transmembrane region" description="Helical" evidence="1">
    <location>
        <begin position="85"/>
        <end position="107"/>
    </location>
</feature>
<dbReference type="AlphaFoldDB" id="A0A377BD23"/>
<gene>
    <name evidence="3" type="primary">traC</name>
    <name evidence="3" type="ORF">NCTC9962_05151</name>
</gene>
<dbReference type="Proteomes" id="UP000254052">
    <property type="component" value="Unassembled WGS sequence"/>
</dbReference>
<feature type="transmembrane region" description="Helical" evidence="1">
    <location>
        <begin position="54"/>
        <end position="73"/>
    </location>
</feature>
<keyword evidence="1" id="KW-1133">Transmembrane helix</keyword>
<evidence type="ECO:0000256" key="2">
    <source>
        <dbReference type="SAM" id="SignalP"/>
    </source>
</evidence>
<reference evidence="3 4" key="1">
    <citation type="submission" date="2018-06" db="EMBL/GenBank/DDBJ databases">
        <authorList>
            <consortium name="Pathogen Informatics"/>
            <person name="Doyle S."/>
        </authorList>
    </citation>
    <scope>NUCLEOTIDE SEQUENCE [LARGE SCALE GENOMIC DNA]</scope>
    <source>
        <strain evidence="3 4">NCTC9962</strain>
    </source>
</reference>
<evidence type="ECO:0000256" key="1">
    <source>
        <dbReference type="SAM" id="Phobius"/>
    </source>
</evidence>
<keyword evidence="1" id="KW-0472">Membrane</keyword>
<keyword evidence="1" id="KW-0812">Transmembrane</keyword>
<accession>A0A377BD23</accession>
<name>A0A377BD23_ECOLX</name>
<feature type="signal peptide" evidence="2">
    <location>
        <begin position="1"/>
        <end position="38"/>
    </location>
</feature>
<evidence type="ECO:0000313" key="4">
    <source>
        <dbReference type="Proteomes" id="UP000254052"/>
    </source>
</evidence>
<evidence type="ECO:0000313" key="3">
    <source>
        <dbReference type="EMBL" id="STL59701.1"/>
    </source>
</evidence>